<dbReference type="STRING" id="2010991.A0A3M2SP31"/>
<dbReference type="EMBL" id="NKUJ01000009">
    <property type="protein sequence ID" value="RMJ19310.1"/>
    <property type="molecule type" value="Genomic_DNA"/>
</dbReference>
<dbReference type="PANTHER" id="PTHR24198:SF165">
    <property type="entry name" value="ANKYRIN REPEAT-CONTAINING PROTEIN-RELATED"/>
    <property type="match status" value="1"/>
</dbReference>
<accession>A0A3M2SP31</accession>
<dbReference type="PROSITE" id="PS50088">
    <property type="entry name" value="ANK_REPEAT"/>
    <property type="match status" value="2"/>
</dbReference>
<evidence type="ECO:0000313" key="6">
    <source>
        <dbReference type="Proteomes" id="UP000277212"/>
    </source>
</evidence>
<dbReference type="InterPro" id="IPR001202">
    <property type="entry name" value="WW_dom"/>
</dbReference>
<dbReference type="CDD" id="cd00201">
    <property type="entry name" value="WW"/>
    <property type="match status" value="1"/>
</dbReference>
<reference evidence="5 6" key="1">
    <citation type="submission" date="2017-06" db="EMBL/GenBank/DDBJ databases">
        <title>Comparative genomic analysis of Ambrosia Fusariam Clade fungi.</title>
        <authorList>
            <person name="Stajich J.E."/>
            <person name="Carrillo J."/>
            <person name="Kijimoto T."/>
            <person name="Eskalen A."/>
            <person name="O'Donnell K."/>
            <person name="Kasson M."/>
        </authorList>
    </citation>
    <scope>NUCLEOTIDE SEQUENCE [LARGE SCALE GENOMIC DNA]</scope>
    <source>
        <strain evidence="5">UCR3666</strain>
    </source>
</reference>
<dbReference type="Gene3D" id="2.20.70.10">
    <property type="match status" value="1"/>
</dbReference>
<gene>
    <name evidence="5" type="ORF">CDV36_001025</name>
</gene>
<evidence type="ECO:0000256" key="3">
    <source>
        <dbReference type="PROSITE-ProRule" id="PRU00023"/>
    </source>
</evidence>
<dbReference type="PRINTS" id="PR01415">
    <property type="entry name" value="ANKYRIN"/>
</dbReference>
<dbReference type="InterPro" id="IPR036770">
    <property type="entry name" value="Ankyrin_rpt-contain_sf"/>
</dbReference>
<dbReference type="OrthoDB" id="4062651at2759"/>
<dbReference type="Gene3D" id="1.25.40.20">
    <property type="entry name" value="Ankyrin repeat-containing domain"/>
    <property type="match status" value="2"/>
</dbReference>
<evidence type="ECO:0000313" key="5">
    <source>
        <dbReference type="EMBL" id="RMJ19310.1"/>
    </source>
</evidence>
<evidence type="ECO:0000259" key="4">
    <source>
        <dbReference type="PROSITE" id="PS50020"/>
    </source>
</evidence>
<proteinExistence type="predicted"/>
<dbReference type="InterPro" id="IPR006597">
    <property type="entry name" value="Sel1-like"/>
</dbReference>
<feature type="domain" description="WW" evidence="4">
    <location>
        <begin position="942"/>
        <end position="975"/>
    </location>
</feature>
<dbReference type="SUPFAM" id="SSF48403">
    <property type="entry name" value="Ankyrin repeat"/>
    <property type="match status" value="1"/>
</dbReference>
<dbReference type="PROSITE" id="PS01159">
    <property type="entry name" value="WW_DOMAIN_1"/>
    <property type="match status" value="1"/>
</dbReference>
<organism evidence="5 6">
    <name type="scientific">Fusarium kuroshium</name>
    <dbReference type="NCBI Taxonomy" id="2010991"/>
    <lineage>
        <taxon>Eukaryota</taxon>
        <taxon>Fungi</taxon>
        <taxon>Dikarya</taxon>
        <taxon>Ascomycota</taxon>
        <taxon>Pezizomycotina</taxon>
        <taxon>Sordariomycetes</taxon>
        <taxon>Hypocreomycetidae</taxon>
        <taxon>Hypocreales</taxon>
        <taxon>Nectriaceae</taxon>
        <taxon>Fusarium</taxon>
        <taxon>Fusarium solani species complex</taxon>
    </lineage>
</organism>
<evidence type="ECO:0000256" key="1">
    <source>
        <dbReference type="ARBA" id="ARBA00022737"/>
    </source>
</evidence>
<dbReference type="Pfam" id="PF12796">
    <property type="entry name" value="Ank_2"/>
    <property type="match status" value="1"/>
</dbReference>
<keyword evidence="2 3" id="KW-0040">ANK repeat</keyword>
<dbReference type="PROSITE" id="PS50297">
    <property type="entry name" value="ANK_REP_REGION"/>
    <property type="match status" value="2"/>
</dbReference>
<dbReference type="SMART" id="SM00248">
    <property type="entry name" value="ANK"/>
    <property type="match status" value="5"/>
</dbReference>
<sequence length="982" mass="110644">MFQAFSQSPYLSKDGLIQLDFSHDSLLGFHGTDEKLLDILMSWRKSTVCRIKESGDVQHFIINAYNLAIFHLLGIGTPVDESEALKWMSRAALLGEGVSTLLFPSIEQSAENLVKQDLALPRRLWCAAVIQSWGPREATQCLRPIDPYLLQASLAVRRRRLGGWSYNRQFRLTDEYLSPLFDLVGKDPARAMNTAPVLNQLDDVGETILHGCAAMADLQLFRRSLQEESVDINVTNNRGETPLFYAVRAGKLDVARLLLDNGASVNNINTDGWSLLHCLTMMEDKEAAELAPLLIARYAPMNIEVNETRRGPRCDSFHLGAGIPLFWAALKSCPCLFEVLLLAHRRPGYRIRYGDRYQLLQFLATLNQADMLRLVLEAGDSIVEPDESPIDESARETIRARCRQLVFSISGVPVSRLQPGSVALDVEDFSYLLRHALDTKPMHVLQRRVVHGSGFRRAKKLTLKHLLGAGADPINTRGYDMPRQPRMPELMVAIRHSDTIALEIFLEYAEASGMDVCQLLTRPFRCWVGDLDFDMDAVAVTIRGDARETFAMLLDRYPSVLEKPKRRGVEALRLAAMEDWPGYVETLINLGVADDEDPLVPLFLALSRNNNLDVIKILSEKPGTGMMLKRDPDKRHRAFKVVLHSVLDHKSNIGIDRLRFLVDEYGVPNFTQEDTSLAEIITSDTPATDTARQAFEDAVLRYLLELLPQNINSLDSCGFSPLHRATFYGKSSQVEILLDHGADVHLKTSQEVPGGFAGCRPIDIVRLHRVSEIPEDIAARGSREIQTWQKNLKTILTLLHDREPPSPMEPGFKIDPETGFPFCEELGPLAGIMTDSVQRHDRRQDGKWPQRMPWESGSPNPFEGPDFNQILSDGYTSYIGSDGLTIFPKARELFGLQMRNGVFNPELMAGTAVEDKPQPPGGMNAALEDYTLRARDLFQINQRLPEGWDIGETEDERLYYIDHSNRRTTWDPPRESAQRTKR</sequence>
<dbReference type="InterPro" id="IPR036020">
    <property type="entry name" value="WW_dom_sf"/>
</dbReference>
<feature type="repeat" description="ANK" evidence="3">
    <location>
        <begin position="717"/>
        <end position="749"/>
    </location>
</feature>
<feature type="repeat" description="ANK" evidence="3">
    <location>
        <begin position="238"/>
        <end position="270"/>
    </location>
</feature>
<comment type="caution">
    <text evidence="5">The sequence shown here is derived from an EMBL/GenBank/DDBJ whole genome shotgun (WGS) entry which is preliminary data.</text>
</comment>
<dbReference type="AlphaFoldDB" id="A0A3M2SP31"/>
<protein>
    <recommendedName>
        <fullName evidence="4">WW domain-containing protein</fullName>
    </recommendedName>
</protein>
<dbReference type="PANTHER" id="PTHR24198">
    <property type="entry name" value="ANKYRIN REPEAT AND PROTEIN KINASE DOMAIN-CONTAINING PROTEIN"/>
    <property type="match status" value="1"/>
</dbReference>
<dbReference type="SMART" id="SM00456">
    <property type="entry name" value="WW"/>
    <property type="match status" value="1"/>
</dbReference>
<dbReference type="InterPro" id="IPR002110">
    <property type="entry name" value="Ankyrin_rpt"/>
</dbReference>
<dbReference type="Pfam" id="PF00397">
    <property type="entry name" value="WW"/>
    <property type="match status" value="1"/>
</dbReference>
<keyword evidence="1" id="KW-0677">Repeat</keyword>
<dbReference type="PROSITE" id="PS50020">
    <property type="entry name" value="WW_DOMAIN_2"/>
    <property type="match status" value="1"/>
</dbReference>
<name>A0A3M2SP31_9HYPO</name>
<dbReference type="SUPFAM" id="SSF51045">
    <property type="entry name" value="WW domain"/>
    <property type="match status" value="1"/>
</dbReference>
<dbReference type="SMART" id="SM00671">
    <property type="entry name" value="SEL1"/>
    <property type="match status" value="1"/>
</dbReference>
<keyword evidence="6" id="KW-1185">Reference proteome</keyword>
<dbReference type="Pfam" id="PF00023">
    <property type="entry name" value="Ank"/>
    <property type="match status" value="1"/>
</dbReference>
<evidence type="ECO:0000256" key="2">
    <source>
        <dbReference type="ARBA" id="ARBA00023043"/>
    </source>
</evidence>
<dbReference type="Proteomes" id="UP000277212">
    <property type="component" value="Unassembled WGS sequence"/>
</dbReference>